<gene>
    <name evidence="1" type="ORF">CU098_001370</name>
</gene>
<comment type="caution">
    <text evidence="1">The sequence shown here is derived from an EMBL/GenBank/DDBJ whole genome shotgun (WGS) entry which is preliminary data.</text>
</comment>
<keyword evidence="2" id="KW-1185">Reference proteome</keyword>
<dbReference type="EMBL" id="PJQM01003649">
    <property type="protein sequence ID" value="RCH87789.1"/>
    <property type="molecule type" value="Genomic_DNA"/>
</dbReference>
<protein>
    <submittedName>
        <fullName evidence="1">Uncharacterized protein</fullName>
    </submittedName>
</protein>
<evidence type="ECO:0000313" key="1">
    <source>
        <dbReference type="EMBL" id="RCH87789.1"/>
    </source>
</evidence>
<accession>A0A367JD49</accession>
<name>A0A367JD49_RHIST</name>
<proteinExistence type="predicted"/>
<reference evidence="1 2" key="1">
    <citation type="journal article" date="2018" name="G3 (Bethesda)">
        <title>Phylogenetic and Phylogenomic Definition of Rhizopus Species.</title>
        <authorList>
            <person name="Gryganskyi A.P."/>
            <person name="Golan J."/>
            <person name="Dolatabadi S."/>
            <person name="Mondo S."/>
            <person name="Robb S."/>
            <person name="Idnurm A."/>
            <person name="Muszewska A."/>
            <person name="Steczkiewicz K."/>
            <person name="Masonjones S."/>
            <person name="Liao H.L."/>
            <person name="Gajdeczka M.T."/>
            <person name="Anike F."/>
            <person name="Vuek A."/>
            <person name="Anishchenko I.M."/>
            <person name="Voigt K."/>
            <person name="de Hoog G.S."/>
            <person name="Smith M.E."/>
            <person name="Heitman J."/>
            <person name="Vilgalys R."/>
            <person name="Stajich J.E."/>
        </authorList>
    </citation>
    <scope>NUCLEOTIDE SEQUENCE [LARGE SCALE GENOMIC DNA]</scope>
    <source>
        <strain evidence="1 2">LSU 92-RS-03</strain>
    </source>
</reference>
<feature type="non-terminal residue" evidence="1">
    <location>
        <position position="63"/>
    </location>
</feature>
<dbReference type="Proteomes" id="UP000253551">
    <property type="component" value="Unassembled WGS sequence"/>
</dbReference>
<dbReference type="AlphaFoldDB" id="A0A367JD49"/>
<sequence length="63" mass="7331">MDDAASTFFMLALSEWQEILEEEEEEGQRGGSVEGRKQIFRDTEEGHRRLMQDYFGDNPVFGD</sequence>
<organism evidence="1 2">
    <name type="scientific">Rhizopus stolonifer</name>
    <name type="common">Rhizopus nigricans</name>
    <dbReference type="NCBI Taxonomy" id="4846"/>
    <lineage>
        <taxon>Eukaryota</taxon>
        <taxon>Fungi</taxon>
        <taxon>Fungi incertae sedis</taxon>
        <taxon>Mucoromycota</taxon>
        <taxon>Mucoromycotina</taxon>
        <taxon>Mucoromycetes</taxon>
        <taxon>Mucorales</taxon>
        <taxon>Mucorineae</taxon>
        <taxon>Rhizopodaceae</taxon>
        <taxon>Rhizopus</taxon>
    </lineage>
</organism>
<evidence type="ECO:0000313" key="2">
    <source>
        <dbReference type="Proteomes" id="UP000253551"/>
    </source>
</evidence>